<feature type="compositionally biased region" description="Basic residues" evidence="1">
    <location>
        <begin position="1"/>
        <end position="13"/>
    </location>
</feature>
<accession>A0ABM7NTH0</accession>
<evidence type="ECO:0000256" key="1">
    <source>
        <dbReference type="SAM" id="MobiDB-lite"/>
    </source>
</evidence>
<dbReference type="EMBL" id="AP024483">
    <property type="protein sequence ID" value="BCS83472.1"/>
    <property type="molecule type" value="Genomic_DNA"/>
</dbReference>
<proteinExistence type="predicted"/>
<keyword evidence="3" id="KW-1185">Reference proteome</keyword>
<feature type="compositionally biased region" description="Low complexity" evidence="1">
    <location>
        <begin position="140"/>
        <end position="155"/>
    </location>
</feature>
<evidence type="ECO:0000313" key="3">
    <source>
        <dbReference type="Proteomes" id="UP001321479"/>
    </source>
</evidence>
<reference evidence="2 3" key="1">
    <citation type="submission" date="2021-02" db="EMBL/GenBank/DDBJ databases">
        <title>Cotonvirus japonicus, which uses Golgi apparatus of host cells for its virion factory, phylogenetically links tailed tupanvirus and icosahedral mimivirus.</title>
        <authorList>
            <person name="Takahashi H."/>
            <person name="Fukaya S."/>
            <person name="Song C."/>
            <person name="Murata K."/>
            <person name="Takemura M."/>
        </authorList>
    </citation>
    <scope>NUCLEOTIDE SEQUENCE [LARGE SCALE GENOMIC DNA]</scope>
</reference>
<organism evidence="2 3">
    <name type="scientific">Cotonvirus japonicus</name>
    <dbReference type="NCBI Taxonomy" id="2811091"/>
    <lineage>
        <taxon>Viruses</taxon>
        <taxon>Varidnaviria</taxon>
        <taxon>Bamfordvirae</taxon>
        <taxon>Nucleocytoviricota</taxon>
        <taxon>Megaviricetes</taxon>
        <taxon>Imitervirales</taxon>
        <taxon>Mimiviridae</taxon>
        <taxon>Megamimivirinae</taxon>
        <taxon>Cotonvirus</taxon>
        <taxon>Cotonvirus japonicum</taxon>
    </lineage>
</organism>
<feature type="region of interest" description="Disordered" evidence="1">
    <location>
        <begin position="308"/>
        <end position="343"/>
    </location>
</feature>
<name>A0ABM7NTH0_9VIRU</name>
<feature type="region of interest" description="Disordered" evidence="1">
    <location>
        <begin position="140"/>
        <end position="278"/>
    </location>
</feature>
<feature type="compositionally biased region" description="Acidic residues" evidence="1">
    <location>
        <begin position="164"/>
        <end position="181"/>
    </location>
</feature>
<feature type="region of interest" description="Disordered" evidence="1">
    <location>
        <begin position="1"/>
        <end position="27"/>
    </location>
</feature>
<evidence type="ECO:0000313" key="2">
    <source>
        <dbReference type="EMBL" id="BCS83472.1"/>
    </source>
</evidence>
<feature type="compositionally biased region" description="Basic and acidic residues" evidence="1">
    <location>
        <begin position="200"/>
        <end position="215"/>
    </location>
</feature>
<feature type="compositionally biased region" description="Low complexity" evidence="1">
    <location>
        <begin position="216"/>
        <end position="227"/>
    </location>
</feature>
<dbReference type="Proteomes" id="UP001321479">
    <property type="component" value="Segment"/>
</dbReference>
<feature type="compositionally biased region" description="Basic and acidic residues" evidence="1">
    <location>
        <begin position="312"/>
        <end position="339"/>
    </location>
</feature>
<dbReference type="RefSeq" id="YP_010842080.1">
    <property type="nucleotide sequence ID" value="NC_079139.1"/>
</dbReference>
<sequence length="451" mass="52009">MSCGKKIPKKHAGSKTSRCPRYPKNYKKDKNYFEEDSYETINGFTKKDDGEPVYYNKNHHYHKDPFGVSSDEEPFNVKMQEEIRRNIDKNFKNLNKQFGKSNFDPKFNPNLGPGFNPNFTSNLNPNFNSNFGPNLNANFGPNLNPNFGPGFGPNFSHNQNSESENSDTDSDSDSGSDECNTDDCSYHYKPTKTQHKIRRDKQELPKETYKNKENNLKNTDSKNNSKNTDSKNTDSKNNSKNTDLDKKQSDKKQSDKKHSDKKHYKNDKQNKSNCNNPFGLNIPIIPSNLPNVPNMPVPPIPPFLAPNNSFCDSKDSKQKYSKKNDNKNHKYRKSQDKNHKNNHCFGPNFNDPQNFNEKMFGQIFNNTPLNNQFNVPINNQFNVPVNNQFGIPFNNQFNNQFNVPFNVPFNNQSDHESGQNYPQNQFFNNFMPQFSGNPYDNTGCGQCNNWN</sequence>
<feature type="compositionally biased region" description="Basic and acidic residues" evidence="1">
    <location>
        <begin position="242"/>
        <end position="258"/>
    </location>
</feature>
<dbReference type="GeneID" id="80558677"/>
<feature type="compositionally biased region" description="Basic residues" evidence="1">
    <location>
        <begin position="189"/>
        <end position="199"/>
    </location>
</feature>
<protein>
    <submittedName>
        <fullName evidence="2">Uncharacterized protein</fullName>
    </submittedName>
</protein>